<evidence type="ECO:0000256" key="2">
    <source>
        <dbReference type="SAM" id="Phobius"/>
    </source>
</evidence>
<feature type="transmembrane region" description="Helical" evidence="2">
    <location>
        <begin position="92"/>
        <end position="123"/>
    </location>
</feature>
<dbReference type="PANTHER" id="PTHR33219">
    <property type="entry name" value="YLMG HOMOLOG PROTEIN 2, CHLOROPLASTIC"/>
    <property type="match status" value="1"/>
</dbReference>
<evidence type="ECO:0000313" key="4">
    <source>
        <dbReference type="Proteomes" id="UP000823616"/>
    </source>
</evidence>
<comment type="caution">
    <text evidence="3">The sequence shown here is derived from an EMBL/GenBank/DDBJ whole genome shotgun (WGS) entry which is preliminary data.</text>
</comment>
<dbReference type="InterPro" id="IPR003425">
    <property type="entry name" value="CCB3/YggT"/>
</dbReference>
<proteinExistence type="inferred from homology"/>
<dbReference type="GO" id="GO:0016020">
    <property type="term" value="C:membrane"/>
    <property type="evidence" value="ECO:0007669"/>
    <property type="project" value="InterPro"/>
</dbReference>
<organism evidence="3 4">
    <name type="scientific">Candidatus Avitreponema avistercoris</name>
    <dbReference type="NCBI Taxonomy" id="2840705"/>
    <lineage>
        <taxon>Bacteria</taxon>
        <taxon>Pseudomonadati</taxon>
        <taxon>Spirochaetota</taxon>
        <taxon>Spirochaetia</taxon>
        <taxon>Spirochaetales</taxon>
        <taxon>Candidatus Avitreponema</taxon>
    </lineage>
</organism>
<evidence type="ECO:0000313" key="3">
    <source>
        <dbReference type="EMBL" id="MBO8450700.1"/>
    </source>
</evidence>
<dbReference type="AlphaFoldDB" id="A0A9D9EPH4"/>
<feature type="transmembrane region" description="Helical" evidence="2">
    <location>
        <begin position="62"/>
        <end position="80"/>
    </location>
</feature>
<comment type="similarity">
    <text evidence="1">Belongs to the YggT family.</text>
</comment>
<evidence type="ECO:0000256" key="1">
    <source>
        <dbReference type="ARBA" id="ARBA00010894"/>
    </source>
</evidence>
<dbReference type="EMBL" id="JADIMS010000116">
    <property type="protein sequence ID" value="MBO8450700.1"/>
    <property type="molecule type" value="Genomic_DNA"/>
</dbReference>
<sequence length="196" mass="22598">MQDIFLALASVVQLYSFLCVIYILLSWVPDLRFSSVGRFLSALCEPFLNLFRRFRFTRIGPIDFSPILALGALSVVSMTLNRLARTGTFSAGYILAAIVQILWSFFSFLLTLLLLFLLVRVIYDFTSGRKMRSDFWIMLDNFLNPVIRYVSQLFFRNRNVLYRTRLLVTFCAVLIVRLGMEIAVQRLTLLALSLPV</sequence>
<reference evidence="3" key="1">
    <citation type="submission" date="2020-10" db="EMBL/GenBank/DDBJ databases">
        <authorList>
            <person name="Gilroy R."/>
        </authorList>
    </citation>
    <scope>NUCLEOTIDE SEQUENCE</scope>
    <source>
        <strain evidence="3">B3-4054</strain>
    </source>
</reference>
<keyword evidence="2" id="KW-1133">Transmembrane helix</keyword>
<keyword evidence="2" id="KW-0472">Membrane</keyword>
<name>A0A9D9EPH4_9SPIR</name>
<feature type="transmembrane region" description="Helical" evidence="2">
    <location>
        <begin position="6"/>
        <end position="28"/>
    </location>
</feature>
<keyword evidence="2" id="KW-0812">Transmembrane</keyword>
<dbReference type="Pfam" id="PF02325">
    <property type="entry name" value="CCB3_YggT"/>
    <property type="match status" value="1"/>
</dbReference>
<dbReference type="Proteomes" id="UP000823616">
    <property type="component" value="Unassembled WGS sequence"/>
</dbReference>
<reference evidence="3" key="2">
    <citation type="journal article" date="2021" name="PeerJ">
        <title>Extensive microbial diversity within the chicken gut microbiome revealed by metagenomics and culture.</title>
        <authorList>
            <person name="Gilroy R."/>
            <person name="Ravi A."/>
            <person name="Getino M."/>
            <person name="Pursley I."/>
            <person name="Horton D.L."/>
            <person name="Alikhan N.F."/>
            <person name="Baker D."/>
            <person name="Gharbi K."/>
            <person name="Hall N."/>
            <person name="Watson M."/>
            <person name="Adriaenssens E.M."/>
            <person name="Foster-Nyarko E."/>
            <person name="Jarju S."/>
            <person name="Secka A."/>
            <person name="Antonio M."/>
            <person name="Oren A."/>
            <person name="Chaudhuri R.R."/>
            <person name="La Ragione R."/>
            <person name="Hildebrand F."/>
            <person name="Pallen M.J."/>
        </authorList>
    </citation>
    <scope>NUCLEOTIDE SEQUENCE</scope>
    <source>
        <strain evidence="3">B3-4054</strain>
    </source>
</reference>
<dbReference type="PANTHER" id="PTHR33219:SF14">
    <property type="entry name" value="PROTEIN COFACTOR ASSEMBLY OF COMPLEX C SUBUNIT B CCB3, CHLOROPLASTIC-RELATED"/>
    <property type="match status" value="1"/>
</dbReference>
<gene>
    <name evidence="3" type="ORF">IAA96_06305</name>
</gene>
<accession>A0A9D9EPH4</accession>
<feature type="transmembrane region" description="Helical" evidence="2">
    <location>
        <begin position="166"/>
        <end position="184"/>
    </location>
</feature>
<protein>
    <submittedName>
        <fullName evidence="3">YggT family protein</fullName>
    </submittedName>
</protein>